<dbReference type="PANTHER" id="PTHR37422:SF13">
    <property type="entry name" value="LIPOPOLYSACCHARIDE BIOSYNTHESIS PROTEIN PA4999-RELATED"/>
    <property type="match status" value="1"/>
</dbReference>
<evidence type="ECO:0000313" key="7">
    <source>
        <dbReference type="EMBL" id="MQX52703.1"/>
    </source>
</evidence>
<evidence type="ECO:0000256" key="2">
    <source>
        <dbReference type="ARBA" id="ARBA00022692"/>
    </source>
</evidence>
<feature type="transmembrane region" description="Helical" evidence="5">
    <location>
        <begin position="64"/>
        <end position="81"/>
    </location>
</feature>
<reference evidence="7 8" key="1">
    <citation type="submission" date="2019-10" db="EMBL/GenBank/DDBJ databases">
        <title>Alcanivorax sp.PA15-N-34 draft genome sequence.</title>
        <authorList>
            <person name="Liao X."/>
            <person name="Shao Z."/>
        </authorList>
    </citation>
    <scope>NUCLEOTIDE SEQUENCE [LARGE SCALE GENOMIC DNA]</scope>
    <source>
        <strain evidence="7 8">PA15-N-34</strain>
    </source>
</reference>
<dbReference type="Proteomes" id="UP000469421">
    <property type="component" value="Unassembled WGS sequence"/>
</dbReference>
<feature type="transmembrane region" description="Helical" evidence="5">
    <location>
        <begin position="365"/>
        <end position="383"/>
    </location>
</feature>
<feature type="transmembrane region" description="Helical" evidence="5">
    <location>
        <begin position="119"/>
        <end position="142"/>
    </location>
</feature>
<name>A0A6N7LR67_9GAMM</name>
<evidence type="ECO:0000256" key="3">
    <source>
        <dbReference type="ARBA" id="ARBA00022989"/>
    </source>
</evidence>
<feature type="domain" description="O-antigen ligase-related" evidence="6">
    <location>
        <begin position="194"/>
        <end position="318"/>
    </location>
</feature>
<comment type="subcellular location">
    <subcellularLocation>
        <location evidence="1">Membrane</location>
        <topology evidence="1">Multi-pass membrane protein</topology>
    </subcellularLocation>
</comment>
<dbReference type="Pfam" id="PF04932">
    <property type="entry name" value="Wzy_C"/>
    <property type="match status" value="1"/>
</dbReference>
<feature type="transmembrane region" description="Helical" evidence="5">
    <location>
        <begin position="209"/>
        <end position="226"/>
    </location>
</feature>
<feature type="transmembrane region" description="Helical" evidence="5">
    <location>
        <begin position="34"/>
        <end position="52"/>
    </location>
</feature>
<keyword evidence="8" id="KW-1185">Reference proteome</keyword>
<feature type="transmembrane region" description="Helical" evidence="5">
    <location>
        <begin position="335"/>
        <end position="353"/>
    </location>
</feature>
<dbReference type="EMBL" id="WIRE01000001">
    <property type="protein sequence ID" value="MQX52703.1"/>
    <property type="molecule type" value="Genomic_DNA"/>
</dbReference>
<feature type="transmembrane region" description="Helical" evidence="5">
    <location>
        <begin position="302"/>
        <end position="323"/>
    </location>
</feature>
<evidence type="ECO:0000256" key="5">
    <source>
        <dbReference type="SAM" id="Phobius"/>
    </source>
</evidence>
<dbReference type="InterPro" id="IPR051533">
    <property type="entry name" value="WaaL-like"/>
</dbReference>
<dbReference type="RefSeq" id="WP_153499619.1">
    <property type="nucleotide sequence ID" value="NZ_WIRE01000001.1"/>
</dbReference>
<gene>
    <name evidence="7" type="ORF">GFN93_05540</name>
</gene>
<evidence type="ECO:0000256" key="1">
    <source>
        <dbReference type="ARBA" id="ARBA00004141"/>
    </source>
</evidence>
<feature type="transmembrane region" description="Helical" evidence="5">
    <location>
        <begin position="262"/>
        <end position="282"/>
    </location>
</feature>
<organism evidence="7 8">
    <name type="scientific">Alcanivorax sediminis</name>
    <dbReference type="NCBI Taxonomy" id="2663008"/>
    <lineage>
        <taxon>Bacteria</taxon>
        <taxon>Pseudomonadati</taxon>
        <taxon>Pseudomonadota</taxon>
        <taxon>Gammaproteobacteria</taxon>
        <taxon>Oceanospirillales</taxon>
        <taxon>Alcanivoracaceae</taxon>
        <taxon>Alcanivorax</taxon>
    </lineage>
</organism>
<dbReference type="InterPro" id="IPR007016">
    <property type="entry name" value="O-antigen_ligase-rel_domated"/>
</dbReference>
<dbReference type="PANTHER" id="PTHR37422">
    <property type="entry name" value="TEICHURONIC ACID BIOSYNTHESIS PROTEIN TUAE"/>
    <property type="match status" value="1"/>
</dbReference>
<feature type="transmembrane region" description="Helical" evidence="5">
    <location>
        <begin position="232"/>
        <end position="250"/>
    </location>
</feature>
<comment type="caution">
    <text evidence="7">The sequence shown here is derived from an EMBL/GenBank/DDBJ whole genome shotgun (WGS) entry which is preliminary data.</text>
</comment>
<feature type="transmembrane region" description="Helical" evidence="5">
    <location>
        <begin position="162"/>
        <end position="179"/>
    </location>
</feature>
<keyword evidence="3 5" id="KW-1133">Transmembrane helix</keyword>
<feature type="transmembrane region" description="Helical" evidence="5">
    <location>
        <begin position="93"/>
        <end position="112"/>
    </location>
</feature>
<dbReference type="GO" id="GO:0016020">
    <property type="term" value="C:membrane"/>
    <property type="evidence" value="ECO:0007669"/>
    <property type="project" value="UniProtKB-SubCell"/>
</dbReference>
<accession>A0A6N7LR67</accession>
<proteinExistence type="predicted"/>
<evidence type="ECO:0000313" key="8">
    <source>
        <dbReference type="Proteomes" id="UP000469421"/>
    </source>
</evidence>
<feature type="transmembrane region" description="Helical" evidence="5">
    <location>
        <begin position="12"/>
        <end position="28"/>
    </location>
</feature>
<dbReference type="AlphaFoldDB" id="A0A6N7LR67"/>
<keyword evidence="2 5" id="KW-0812">Transmembrane</keyword>
<evidence type="ECO:0000256" key="4">
    <source>
        <dbReference type="ARBA" id="ARBA00023136"/>
    </source>
</evidence>
<sequence>MSSFLMRSASAEKFLYAALLILFCLIGLERGGGKISSVFEPLLGLFAIYILVRGKASNIRVDPFLLITFLAYGFYYMARWSDWNGAVDGSVDMFRPVMQAYMLVALLAWGIARSELTSRYLIVFVLAGAVVACSSILAFYLISGHELSVRIRPLGEAKHPIIGMYYYAFPLLLGCVLMLEKGLRKRDRMALMGSVVVILAVFLMSRSRGPFLGLLVTAMAAAFFAAHGWKRWAVPMIVFLMATVFVLAQDEQWLARLDTGRLLIWEAVLVRLPEALWFGHGLTDENYVYFSKVYGWQHAHNIWLGHFYWGGVVGVLLLALVYARATWIFFRTNSWPLSVFGLMLICFGLAAMVTDGNLLLGYPGPEWMVFVLPVGLALGLSASHRVNGKV</sequence>
<keyword evidence="4 5" id="KW-0472">Membrane</keyword>
<protein>
    <recommendedName>
        <fullName evidence="6">O-antigen ligase-related domain-containing protein</fullName>
    </recommendedName>
</protein>
<evidence type="ECO:0000259" key="6">
    <source>
        <dbReference type="Pfam" id="PF04932"/>
    </source>
</evidence>